<feature type="domain" description="NfeD integral membrane" evidence="7">
    <location>
        <begin position="549"/>
        <end position="674"/>
    </location>
</feature>
<evidence type="ECO:0000256" key="1">
    <source>
        <dbReference type="ARBA" id="ARBA00004141"/>
    </source>
</evidence>
<evidence type="ECO:0000256" key="2">
    <source>
        <dbReference type="ARBA" id="ARBA00022692"/>
    </source>
</evidence>
<keyword evidence="2 5" id="KW-0812">Transmembrane</keyword>
<dbReference type="SUPFAM" id="SSF52096">
    <property type="entry name" value="ClpP/crotonase"/>
    <property type="match status" value="1"/>
</dbReference>
<dbReference type="EMBL" id="SJPM01000006">
    <property type="protein sequence ID" value="TWT95477.1"/>
    <property type="molecule type" value="Genomic_DNA"/>
</dbReference>
<evidence type="ECO:0000313" key="9">
    <source>
        <dbReference type="Proteomes" id="UP000316213"/>
    </source>
</evidence>
<dbReference type="InterPro" id="IPR012340">
    <property type="entry name" value="NA-bd_OB-fold"/>
</dbReference>
<keyword evidence="4 5" id="KW-0472">Membrane</keyword>
<sequence>MGGRGVRPVRYQMNVHRVGPLAYNRGMKRLPVPPVVLFLLASAWSGTWLEFACAQDSAEPAVAIEAEGATGHVIPIASPVSAREIEQVLAQLSRLAQAARQDRVTVVLRFAAESDSQSPTAETQPAAGTTLEDSLRLARAISGPDMKRIRTIAWIDSAVTGNEVLLVLACEAIVVSPQGSLGSVTSGGPPADETTALIYQSIAARRGLLPAPVVSALIDPDLELANVRMADGPTRFAIGDELEQLRVSGKVIEETIWSPPWEPLTLTADQLRQLRAATAIVSDENEVADRLGLSRLRDPVATRIENAVGVYVRINGTITRQRVRRWQTNLAATIEKGETNTWLIEVDSPGGDLVGSAALAAVMADPGSTIGAVGGFVAREARGDAALIALACRPLSIHPDATLGGSGADAMTAADVARQAELIRIVADATNRSETLIRGLLDRDLAVHRFVHRQTGRVRFAVPSEITAEYNDNPANEGTDVSSVWKREERIELSEGITASTAIELGLADGIAESLPIAAAAVGMTTVPPPLADRGLIRWVERMGRNDQLAFGLLLVGFMLLSTEASAPGFGLPGFLSMLCFAFFFWTKFLAGTAEWAELLAFGLGLVCLGIEIFVLPGFGVFGIGGLILTVLGVVLMSQTFVIPRNAYQASEAVGGVWMALGGMGGLVLGFIAVRAFLPKAATAAGLAMEVPSASLEDFERVANYDHLIGQTGVAATRLRPSGKARFGDEIVSVISDGSSVEAGQEVRVLQVLGNRIVVEAVEE</sequence>
<evidence type="ECO:0000256" key="4">
    <source>
        <dbReference type="ARBA" id="ARBA00023136"/>
    </source>
</evidence>
<dbReference type="AlphaFoldDB" id="A0A5C6A7W4"/>
<gene>
    <name evidence="8" type="ORF">Pla100_31180</name>
</gene>
<accession>A0A5C6A7W4</accession>
<feature type="transmembrane region" description="Helical" evidence="5">
    <location>
        <begin position="622"/>
        <end position="643"/>
    </location>
</feature>
<dbReference type="PANTHER" id="PTHR33507:SF3">
    <property type="entry name" value="INNER MEMBRANE PROTEIN YBBJ"/>
    <property type="match status" value="1"/>
</dbReference>
<dbReference type="GO" id="GO:0005886">
    <property type="term" value="C:plasma membrane"/>
    <property type="evidence" value="ECO:0007669"/>
    <property type="project" value="TreeGrafter"/>
</dbReference>
<dbReference type="Pfam" id="PF01957">
    <property type="entry name" value="NfeD"/>
    <property type="match status" value="1"/>
</dbReference>
<evidence type="ECO:0000259" key="7">
    <source>
        <dbReference type="Pfam" id="PF24961"/>
    </source>
</evidence>
<name>A0A5C6A7W4_9BACT</name>
<feature type="transmembrane region" description="Helical" evidence="5">
    <location>
        <begin position="569"/>
        <end position="587"/>
    </location>
</feature>
<feature type="domain" description="NfeD-like C-terminal" evidence="6">
    <location>
        <begin position="706"/>
        <end position="760"/>
    </location>
</feature>
<evidence type="ECO:0000259" key="6">
    <source>
        <dbReference type="Pfam" id="PF01957"/>
    </source>
</evidence>
<dbReference type="InterPro" id="IPR052165">
    <property type="entry name" value="Membrane_assoc_protease"/>
</dbReference>
<dbReference type="InterPro" id="IPR002810">
    <property type="entry name" value="NfeD-like_C"/>
</dbReference>
<dbReference type="Proteomes" id="UP000316213">
    <property type="component" value="Unassembled WGS sequence"/>
</dbReference>
<dbReference type="PANTHER" id="PTHR33507">
    <property type="entry name" value="INNER MEMBRANE PROTEIN YBBJ"/>
    <property type="match status" value="1"/>
</dbReference>
<feature type="transmembrane region" description="Helical" evidence="5">
    <location>
        <begin position="599"/>
        <end position="616"/>
    </location>
</feature>
<comment type="subcellular location">
    <subcellularLocation>
        <location evidence="1">Membrane</location>
        <topology evidence="1">Multi-pass membrane protein</topology>
    </subcellularLocation>
</comment>
<dbReference type="Gene3D" id="3.90.226.10">
    <property type="entry name" value="2-enoyl-CoA Hydratase, Chain A, domain 1"/>
    <property type="match status" value="1"/>
</dbReference>
<keyword evidence="9" id="KW-1185">Reference proteome</keyword>
<keyword evidence="3 5" id="KW-1133">Transmembrane helix</keyword>
<organism evidence="8 9">
    <name type="scientific">Neorhodopirellula pilleata</name>
    <dbReference type="NCBI Taxonomy" id="2714738"/>
    <lineage>
        <taxon>Bacteria</taxon>
        <taxon>Pseudomonadati</taxon>
        <taxon>Planctomycetota</taxon>
        <taxon>Planctomycetia</taxon>
        <taxon>Pirellulales</taxon>
        <taxon>Pirellulaceae</taxon>
        <taxon>Neorhodopirellula</taxon>
    </lineage>
</organism>
<protein>
    <submittedName>
        <fullName evidence="8">Uncharacterized protein</fullName>
    </submittedName>
</protein>
<dbReference type="Pfam" id="PF24961">
    <property type="entry name" value="NfeD_membrane"/>
    <property type="match status" value="1"/>
</dbReference>
<dbReference type="InterPro" id="IPR056739">
    <property type="entry name" value="NfeD_membrane"/>
</dbReference>
<evidence type="ECO:0000256" key="5">
    <source>
        <dbReference type="SAM" id="Phobius"/>
    </source>
</evidence>
<evidence type="ECO:0000256" key="3">
    <source>
        <dbReference type="ARBA" id="ARBA00022989"/>
    </source>
</evidence>
<reference evidence="8 9" key="1">
    <citation type="submission" date="2019-02" db="EMBL/GenBank/DDBJ databases">
        <title>Deep-cultivation of Planctomycetes and their phenomic and genomic characterization uncovers novel biology.</title>
        <authorList>
            <person name="Wiegand S."/>
            <person name="Jogler M."/>
            <person name="Boedeker C."/>
            <person name="Pinto D."/>
            <person name="Vollmers J."/>
            <person name="Rivas-Marin E."/>
            <person name="Kohn T."/>
            <person name="Peeters S.H."/>
            <person name="Heuer A."/>
            <person name="Rast P."/>
            <person name="Oberbeckmann S."/>
            <person name="Bunk B."/>
            <person name="Jeske O."/>
            <person name="Meyerdierks A."/>
            <person name="Storesund J.E."/>
            <person name="Kallscheuer N."/>
            <person name="Luecker S."/>
            <person name="Lage O.M."/>
            <person name="Pohl T."/>
            <person name="Merkel B.J."/>
            <person name="Hornburger P."/>
            <person name="Mueller R.-W."/>
            <person name="Bruemmer F."/>
            <person name="Labrenz M."/>
            <person name="Spormann A.M."/>
            <person name="Op Den Camp H."/>
            <person name="Overmann J."/>
            <person name="Amann R."/>
            <person name="Jetten M.S.M."/>
            <person name="Mascher T."/>
            <person name="Medema M.H."/>
            <person name="Devos D.P."/>
            <person name="Kaster A.-K."/>
            <person name="Ovreas L."/>
            <person name="Rohde M."/>
            <person name="Galperin M.Y."/>
            <person name="Jogler C."/>
        </authorList>
    </citation>
    <scope>NUCLEOTIDE SEQUENCE [LARGE SCALE GENOMIC DNA]</scope>
    <source>
        <strain evidence="8 9">Pla100</strain>
    </source>
</reference>
<dbReference type="Gene3D" id="2.40.50.140">
    <property type="entry name" value="Nucleic acid-binding proteins"/>
    <property type="match status" value="1"/>
</dbReference>
<evidence type="ECO:0000313" key="8">
    <source>
        <dbReference type="EMBL" id="TWT95477.1"/>
    </source>
</evidence>
<proteinExistence type="predicted"/>
<dbReference type="InterPro" id="IPR029045">
    <property type="entry name" value="ClpP/crotonase-like_dom_sf"/>
</dbReference>
<comment type="caution">
    <text evidence="8">The sequence shown here is derived from an EMBL/GenBank/DDBJ whole genome shotgun (WGS) entry which is preliminary data.</text>
</comment>
<feature type="transmembrane region" description="Helical" evidence="5">
    <location>
        <begin position="655"/>
        <end position="678"/>
    </location>
</feature>